<sequence length="163" mass="16578">MRPVRNACLAVLTLTVLTLAALTACGAQDPGVETGAEAPTGLADGTPLYFVRDDRLTLQVRETGRLGTIGDAVSLLLTGPGDSGLSTAIDEVGVTRTEVTVSSGVITLRLPLATSEVGPLGVDQLVCTAVAGHVQAGGSPDIRVRLLFTDVASETGPARTCPL</sequence>
<comment type="caution">
    <text evidence="2">The sequence shown here is derived from an EMBL/GenBank/DDBJ whole genome shotgun (WGS) entry which is preliminary data.</text>
</comment>
<dbReference type="Proteomes" id="UP000320209">
    <property type="component" value="Unassembled WGS sequence"/>
</dbReference>
<evidence type="ECO:0000313" key="2">
    <source>
        <dbReference type="EMBL" id="TQL67666.1"/>
    </source>
</evidence>
<proteinExistence type="predicted"/>
<evidence type="ECO:0000313" key="3">
    <source>
        <dbReference type="Proteomes" id="UP000320209"/>
    </source>
</evidence>
<name>A0A543A5A3_9ACTN</name>
<dbReference type="PROSITE" id="PS51257">
    <property type="entry name" value="PROKAR_LIPOPROTEIN"/>
    <property type="match status" value="1"/>
</dbReference>
<gene>
    <name evidence="2" type="ORF">FB381_1548</name>
</gene>
<reference evidence="2 3" key="1">
    <citation type="submission" date="2019-06" db="EMBL/GenBank/DDBJ databases">
        <title>Sequencing the genomes of 1000 actinobacteria strains.</title>
        <authorList>
            <person name="Klenk H.-P."/>
        </authorList>
    </citation>
    <scope>NUCLEOTIDE SEQUENCE [LARGE SCALE GENOMIC DNA]</scope>
    <source>
        <strain evidence="2 3">DSM 25218</strain>
    </source>
</reference>
<protein>
    <recommendedName>
        <fullName evidence="4">Sporulation and spore germination protein</fullName>
    </recommendedName>
</protein>
<keyword evidence="1" id="KW-0732">Signal</keyword>
<evidence type="ECO:0008006" key="4">
    <source>
        <dbReference type="Google" id="ProtNLM"/>
    </source>
</evidence>
<dbReference type="AlphaFoldDB" id="A0A543A5A3"/>
<dbReference type="RefSeq" id="WP_141779736.1">
    <property type="nucleotide sequence ID" value="NZ_VFOV01000001.1"/>
</dbReference>
<organism evidence="2 3">
    <name type="scientific">Nocardioides albertanoniae</name>
    <dbReference type="NCBI Taxonomy" id="1175486"/>
    <lineage>
        <taxon>Bacteria</taxon>
        <taxon>Bacillati</taxon>
        <taxon>Actinomycetota</taxon>
        <taxon>Actinomycetes</taxon>
        <taxon>Propionibacteriales</taxon>
        <taxon>Nocardioidaceae</taxon>
        <taxon>Nocardioides</taxon>
    </lineage>
</organism>
<accession>A0A543A5A3</accession>
<feature type="signal peptide" evidence="1">
    <location>
        <begin position="1"/>
        <end position="20"/>
    </location>
</feature>
<dbReference type="OrthoDB" id="3626700at2"/>
<keyword evidence="3" id="KW-1185">Reference proteome</keyword>
<dbReference type="EMBL" id="VFOV01000001">
    <property type="protein sequence ID" value="TQL67666.1"/>
    <property type="molecule type" value="Genomic_DNA"/>
</dbReference>
<feature type="chain" id="PRO_5038634435" description="Sporulation and spore germination protein" evidence="1">
    <location>
        <begin position="21"/>
        <end position="163"/>
    </location>
</feature>
<evidence type="ECO:0000256" key="1">
    <source>
        <dbReference type="SAM" id="SignalP"/>
    </source>
</evidence>